<keyword evidence="2" id="KW-1185">Reference proteome</keyword>
<gene>
    <name evidence="1" type="ORF">KIPB_011795</name>
</gene>
<feature type="non-terminal residue" evidence="1">
    <location>
        <position position="70"/>
    </location>
</feature>
<dbReference type="Proteomes" id="UP000265618">
    <property type="component" value="Unassembled WGS sequence"/>
</dbReference>
<reference evidence="1 2" key="1">
    <citation type="journal article" date="2018" name="PLoS ONE">
        <title>The draft genome of Kipferlia bialata reveals reductive genome evolution in fornicate parasites.</title>
        <authorList>
            <person name="Tanifuji G."/>
            <person name="Takabayashi S."/>
            <person name="Kume K."/>
            <person name="Takagi M."/>
            <person name="Nakayama T."/>
            <person name="Kamikawa R."/>
            <person name="Inagaki Y."/>
            <person name="Hashimoto T."/>
        </authorList>
    </citation>
    <scope>NUCLEOTIDE SEQUENCE [LARGE SCALE GENOMIC DNA]</scope>
    <source>
        <strain evidence="1">NY0173</strain>
    </source>
</reference>
<comment type="caution">
    <text evidence="1">The sequence shown here is derived from an EMBL/GenBank/DDBJ whole genome shotgun (WGS) entry which is preliminary data.</text>
</comment>
<organism evidence="1 2">
    <name type="scientific">Kipferlia bialata</name>
    <dbReference type="NCBI Taxonomy" id="797122"/>
    <lineage>
        <taxon>Eukaryota</taxon>
        <taxon>Metamonada</taxon>
        <taxon>Carpediemonas-like organisms</taxon>
        <taxon>Kipferlia</taxon>
    </lineage>
</organism>
<dbReference type="AlphaFoldDB" id="A0A9K3GMJ0"/>
<accession>A0A9K3GMJ0</accession>
<proteinExistence type="predicted"/>
<dbReference type="EMBL" id="BDIP01004954">
    <property type="protein sequence ID" value="GIQ89354.1"/>
    <property type="molecule type" value="Genomic_DNA"/>
</dbReference>
<evidence type="ECO:0000313" key="2">
    <source>
        <dbReference type="Proteomes" id="UP000265618"/>
    </source>
</evidence>
<name>A0A9K3GMJ0_9EUKA</name>
<sequence>YYALVCKHCKNSFAATKLGLRDCARCDGLGMGLKERGNREGDLPKDMDIDTVAELLSKAQELTSTKENTV</sequence>
<evidence type="ECO:0000313" key="1">
    <source>
        <dbReference type="EMBL" id="GIQ89354.1"/>
    </source>
</evidence>
<protein>
    <submittedName>
        <fullName evidence="1">Uncharacterized protein</fullName>
    </submittedName>
</protein>